<gene>
    <name evidence="1" type="ORF">DCMF_06435</name>
</gene>
<dbReference type="KEGG" id="fwa:DCMF_06435"/>
<dbReference type="EMBL" id="CP017634">
    <property type="protein sequence ID" value="ATW24465.1"/>
    <property type="molecule type" value="Genomic_DNA"/>
</dbReference>
<evidence type="ECO:0000313" key="1">
    <source>
        <dbReference type="EMBL" id="ATW24465.1"/>
    </source>
</evidence>
<dbReference type="AlphaFoldDB" id="A0A3G1KQS2"/>
<keyword evidence="2" id="KW-1185">Reference proteome</keyword>
<sequence length="71" mass="7987">MFRDLFLGSDCRQSTAQEQSGNDKHCCNGLFHDFYTSFAKIFFASGGPFKLENVGKQVEKLLDNPSYNGDN</sequence>
<organism evidence="1 2">
    <name type="scientific">Formimonas warabiya</name>
    <dbReference type="NCBI Taxonomy" id="1761012"/>
    <lineage>
        <taxon>Bacteria</taxon>
        <taxon>Bacillati</taxon>
        <taxon>Bacillota</taxon>
        <taxon>Clostridia</taxon>
        <taxon>Eubacteriales</taxon>
        <taxon>Peptococcaceae</taxon>
        <taxon>Candidatus Formimonas</taxon>
    </lineage>
</organism>
<accession>A0A3G1KQS2</accession>
<protein>
    <submittedName>
        <fullName evidence="1">Uncharacterized protein</fullName>
    </submittedName>
</protein>
<proteinExistence type="predicted"/>
<evidence type="ECO:0000313" key="2">
    <source>
        <dbReference type="Proteomes" id="UP000323521"/>
    </source>
</evidence>
<reference evidence="1 2" key="1">
    <citation type="submission" date="2016-10" db="EMBL/GenBank/DDBJ databases">
        <title>Complete Genome Sequence of Peptococcaceae strain DCMF.</title>
        <authorList>
            <person name="Edwards R.J."/>
            <person name="Holland S.I."/>
            <person name="Deshpande N.P."/>
            <person name="Wong Y.K."/>
            <person name="Ertan H."/>
            <person name="Manefield M."/>
            <person name="Russell T.L."/>
            <person name="Lee M.J."/>
        </authorList>
    </citation>
    <scope>NUCLEOTIDE SEQUENCE [LARGE SCALE GENOMIC DNA]</scope>
    <source>
        <strain evidence="1 2">DCMF</strain>
    </source>
</reference>
<name>A0A3G1KQS2_FORW1</name>
<dbReference type="Proteomes" id="UP000323521">
    <property type="component" value="Chromosome"/>
</dbReference>